<reference evidence="1 2" key="1">
    <citation type="journal article" date="2006" name="Proc. Natl. Acad. Sci. U.S.A.">
        <title>Genomic analysis of the uncultivated marine crenarchaeote Cenarchaeum symbiosum.</title>
        <authorList>
            <person name="Hallam S.J."/>
            <person name="Konstantinidis K.T."/>
            <person name="Putnam N."/>
            <person name="Schleper C."/>
            <person name="Watanabe Y."/>
            <person name="Sugahara J."/>
            <person name="Preston C."/>
            <person name="de la Torre J."/>
            <person name="Richardson P.M."/>
            <person name="DeLong E.F."/>
        </authorList>
    </citation>
    <scope>NUCLEOTIDE SEQUENCE [LARGE SCALE GENOMIC DNA]</scope>
    <source>
        <strain evidence="2">A</strain>
    </source>
</reference>
<evidence type="ECO:0000313" key="1">
    <source>
        <dbReference type="EMBL" id="ABK76991.1"/>
    </source>
</evidence>
<evidence type="ECO:0000313" key="2">
    <source>
        <dbReference type="Proteomes" id="UP000000758"/>
    </source>
</evidence>
<dbReference type="AlphaFoldDB" id="A0RUH4"/>
<gene>
    <name evidence="1" type="ordered locus">CENSYa_0355</name>
</gene>
<keyword evidence="2" id="KW-1185">Reference proteome</keyword>
<dbReference type="EMBL" id="DP000238">
    <property type="protein sequence ID" value="ABK76991.1"/>
    <property type="molecule type" value="Genomic_DNA"/>
</dbReference>
<dbReference type="STRING" id="414004.CENSYa_0355"/>
<organism evidence="1 2">
    <name type="scientific">Cenarchaeum symbiosum (strain A)</name>
    <dbReference type="NCBI Taxonomy" id="414004"/>
    <lineage>
        <taxon>Archaea</taxon>
        <taxon>Nitrososphaerota</taxon>
        <taxon>Candidatus Cenarchaeales</taxon>
        <taxon>Candidatus Cenarchaeaceae</taxon>
        <taxon>Candidatus Cenarchaeum</taxon>
    </lineage>
</organism>
<sequence length="221" mass="22653">MISKTTKKTTYKATAIGFAAFFALMMTPSGAFSTSTDSAITAYGMAEVVQRNGDGEILSSSVVHNRLLDAGEEFTLNAIFRTTGTGPTDANRIDQVCISSTDGETVLPTVNGVGTDPLDDALTTSDFTLVTPVGAFNACAQSAAAITLAGDGTAVIGPLTFTTGEQITVGQTVDTVLVCYGDDVDGACTTAFAAVDVTDVSPTGTDTVDVTYTFDLSSSMT</sequence>
<protein>
    <submittedName>
        <fullName evidence="1">Uncharacterized protein</fullName>
    </submittedName>
</protein>
<dbReference type="Proteomes" id="UP000000758">
    <property type="component" value="Chromosome"/>
</dbReference>
<dbReference type="EnsemblBacteria" id="ABK76991">
    <property type="protein sequence ID" value="ABK76991"/>
    <property type="gene ID" value="CENSYa_0355"/>
</dbReference>
<proteinExistence type="predicted"/>
<dbReference type="HOGENOM" id="CLU_075233_0_0_2"/>
<dbReference type="KEGG" id="csy:CENSYa_0355"/>
<name>A0RUH4_CENSY</name>
<accession>A0RUH4</accession>